<evidence type="ECO:0000313" key="7">
    <source>
        <dbReference type="Proteomes" id="UP000504606"/>
    </source>
</evidence>
<keyword evidence="3 5" id="KW-0378">Hydrolase</keyword>
<sequence length="591" mass="63976">MTASAAPALAATALAAMLAVGLLAPALAIVAEFPSVTTNNGSFILGQRLKSAGLRGGTAPRDYAAFWGVPYAKPPVGERRFKAPEPSPLPTVVDAKLPAPACLQLDRQPSAIIGSEDCLTLQIFTPNYDPAAALDVIVLIHGGGFMFGRGPRTGLQYIMDYDVVVVNVDYRLGVLGYLSFEDAELPGNAGMLDQVEALRWVQENIVYFGGNNKSVTLAGFSAGSASALMHTLSPLSKGLFHRVLALSGSPLNPWAQQPSALANAKRFAELANCTGANTAAIVSCLQAKNATELVALETHFQGWQQNPFSPFAPVVDSKSKRPFMPDQPARLLENKRGPTDVPLLFSVTSEEGLFPAAEFILNDTLVQELDENWADVAPKLLHLHDNRTGETPSLMHQIREHYFQNASLGHSHKQLVQLISDRDFFAGVNDYVLTAAATQSSPVYMYSFEYRGEFSLTHFLTGGNTSNLGVAHADDFQYFIEFPWSGVMRMPTDLDMRSQLLELWVSFAKSSIPVLRGANWTPQPKTKSDVLHFLKISGPGNVTMVQAKDFGQSAFWKSLQIKENGNNSGRASASLSLSLVSLAILVFCKLS</sequence>
<dbReference type="InterPro" id="IPR029058">
    <property type="entry name" value="AB_hydrolase_fold"/>
</dbReference>
<evidence type="ECO:0000259" key="6">
    <source>
        <dbReference type="Pfam" id="PF00135"/>
    </source>
</evidence>
<dbReference type="RefSeq" id="XP_026275858.1">
    <property type="nucleotide sequence ID" value="XM_026420073.2"/>
</dbReference>
<gene>
    <name evidence="8" type="primary">LOC113204777</name>
</gene>
<dbReference type="PROSITE" id="PS00122">
    <property type="entry name" value="CARBOXYLESTERASE_B_1"/>
    <property type="match status" value="1"/>
</dbReference>
<comment type="similarity">
    <text evidence="1 5">Belongs to the type-B carboxylesterase/lipase family.</text>
</comment>
<feature type="signal peptide" evidence="5">
    <location>
        <begin position="1"/>
        <end position="28"/>
    </location>
</feature>
<feature type="chain" id="PRO_5027163515" description="Carboxylic ester hydrolase" evidence="5">
    <location>
        <begin position="29"/>
        <end position="591"/>
    </location>
</feature>
<evidence type="ECO:0000313" key="8">
    <source>
        <dbReference type="RefSeq" id="XP_026275858.1"/>
    </source>
</evidence>
<evidence type="ECO:0000256" key="1">
    <source>
        <dbReference type="ARBA" id="ARBA00005964"/>
    </source>
</evidence>
<dbReference type="PANTHER" id="PTHR43142">
    <property type="entry name" value="CARBOXYLIC ESTER HYDROLASE"/>
    <property type="match status" value="1"/>
</dbReference>
<evidence type="ECO:0000256" key="2">
    <source>
        <dbReference type="ARBA" id="ARBA00022487"/>
    </source>
</evidence>
<dbReference type="EC" id="3.1.1.-" evidence="5"/>
<evidence type="ECO:0000256" key="4">
    <source>
        <dbReference type="ARBA" id="ARBA00023180"/>
    </source>
</evidence>
<keyword evidence="4" id="KW-0325">Glycoprotein</keyword>
<dbReference type="KEGG" id="foc:113204777"/>
<feature type="domain" description="Carboxylesterase type B" evidence="6">
    <location>
        <begin position="34"/>
        <end position="532"/>
    </location>
</feature>
<dbReference type="InterPro" id="IPR002018">
    <property type="entry name" value="CarbesteraseB"/>
</dbReference>
<keyword evidence="7" id="KW-1185">Reference proteome</keyword>
<accession>A0A6J1S5B9</accession>
<proteinExistence type="inferred from homology"/>
<keyword evidence="5" id="KW-0732">Signal</keyword>
<dbReference type="PANTHER" id="PTHR43142:SF1">
    <property type="entry name" value="CARBOXYLIC ESTER HYDROLASE"/>
    <property type="match status" value="1"/>
</dbReference>
<dbReference type="GO" id="GO:0052689">
    <property type="term" value="F:carboxylic ester hydrolase activity"/>
    <property type="evidence" value="ECO:0007669"/>
    <property type="project" value="UniProtKB-KW"/>
</dbReference>
<dbReference type="SUPFAM" id="SSF53474">
    <property type="entry name" value="alpha/beta-Hydrolases"/>
    <property type="match status" value="1"/>
</dbReference>
<evidence type="ECO:0000256" key="5">
    <source>
        <dbReference type="RuleBase" id="RU361235"/>
    </source>
</evidence>
<dbReference type="Gene3D" id="3.40.50.1820">
    <property type="entry name" value="alpha/beta hydrolase"/>
    <property type="match status" value="1"/>
</dbReference>
<name>A0A6J1S5B9_FRAOC</name>
<evidence type="ECO:0000256" key="3">
    <source>
        <dbReference type="ARBA" id="ARBA00022801"/>
    </source>
</evidence>
<organism evidence="7 8">
    <name type="scientific">Frankliniella occidentalis</name>
    <name type="common">Western flower thrips</name>
    <name type="synonym">Euthrips occidentalis</name>
    <dbReference type="NCBI Taxonomy" id="133901"/>
    <lineage>
        <taxon>Eukaryota</taxon>
        <taxon>Metazoa</taxon>
        <taxon>Ecdysozoa</taxon>
        <taxon>Arthropoda</taxon>
        <taxon>Hexapoda</taxon>
        <taxon>Insecta</taxon>
        <taxon>Pterygota</taxon>
        <taxon>Neoptera</taxon>
        <taxon>Paraneoptera</taxon>
        <taxon>Thysanoptera</taxon>
        <taxon>Terebrantia</taxon>
        <taxon>Thripoidea</taxon>
        <taxon>Thripidae</taxon>
        <taxon>Frankliniella</taxon>
    </lineage>
</organism>
<reference evidence="8" key="1">
    <citation type="submission" date="2025-08" db="UniProtKB">
        <authorList>
            <consortium name="RefSeq"/>
        </authorList>
    </citation>
    <scope>IDENTIFICATION</scope>
    <source>
        <tissue evidence="8">Whole organism</tissue>
    </source>
</reference>
<dbReference type="OrthoDB" id="6846267at2759"/>
<dbReference type="Proteomes" id="UP000504606">
    <property type="component" value="Unplaced"/>
</dbReference>
<dbReference type="AlphaFoldDB" id="A0A6J1S5B9"/>
<dbReference type="InterPro" id="IPR019826">
    <property type="entry name" value="Carboxylesterase_B_AS"/>
</dbReference>
<dbReference type="Pfam" id="PF00135">
    <property type="entry name" value="COesterase"/>
    <property type="match status" value="1"/>
</dbReference>
<keyword evidence="2" id="KW-0719">Serine esterase</keyword>
<dbReference type="GeneID" id="113204777"/>
<protein>
    <recommendedName>
        <fullName evidence="5">Carboxylic ester hydrolase</fullName>
        <ecNumber evidence="5">3.1.1.-</ecNumber>
    </recommendedName>
</protein>